<accession>A0AAU9K867</accession>
<sequence length="544" mass="61949">MSFDAQPLTRVHRFKASSRSIGNSFDEGSVKRIHPQPKLFLGLTKVQASPRRQIKLPSGLTTTRSKKVPILPIQNKSSSNNSLNNSSSSRRVFEGLLSSRATKQINLSFNSPSSSLQSLNSSRTRTARSHLKSLSTESKKNLKLYLSPGEVLKNMGNMLTEYEQLEILDYKEIYFIGSGAPKIHAKNENFNYGYDDEKGNYNCVIGDHIGYRYEALSFLGKGSFGQVLKCMDHKNGEIVALKIIKNKKRFIKQGAVEVKVLDLLKAQDPEDKFNIVRIKDNFMFRKHLIITFELLSINLYEFLKLNSFEGLSLSLVRRFAVQILVAMRFTKLYSIIHCDLKPENILLKSPNESAIKIIDYGSSCLEAERIYTYIQSRFYRAPEIILGIPYTTGIDMWSFGCIVVELHTGYPLFPGENEHEQLLRIIEVLGVPPPNILEQSTRKKLFFEPDGQPKIVPNSRGKLRYPNTRPLAAMVGTNDGLFLEFVKDILNWDPDKRLNPDEASRHPWICQSSRPQLSPRKKPITKKSKSFLSEDFLSKKITCK</sequence>
<dbReference type="InterPro" id="IPR008271">
    <property type="entry name" value="Ser/Thr_kinase_AS"/>
</dbReference>
<keyword evidence="5 11" id="KW-0547">Nucleotide-binding</keyword>
<evidence type="ECO:0000256" key="8">
    <source>
        <dbReference type="ARBA" id="ARBA00049003"/>
    </source>
</evidence>
<dbReference type="EMBL" id="CAJZBQ010000057">
    <property type="protein sequence ID" value="CAG9334134.1"/>
    <property type="molecule type" value="Genomic_DNA"/>
</dbReference>
<evidence type="ECO:0000256" key="11">
    <source>
        <dbReference type="PROSITE-ProRule" id="PRU10141"/>
    </source>
</evidence>
<evidence type="ECO:0000256" key="7">
    <source>
        <dbReference type="ARBA" id="ARBA00022840"/>
    </source>
</evidence>
<keyword evidence="7 11" id="KW-0067">ATP-binding</keyword>
<dbReference type="InterPro" id="IPR011009">
    <property type="entry name" value="Kinase-like_dom_sf"/>
</dbReference>
<dbReference type="SUPFAM" id="SSF56112">
    <property type="entry name" value="Protein kinase-like (PK-like)"/>
    <property type="match status" value="1"/>
</dbReference>
<dbReference type="PROSITE" id="PS00107">
    <property type="entry name" value="PROTEIN_KINASE_ATP"/>
    <property type="match status" value="1"/>
</dbReference>
<feature type="binding site" evidence="11">
    <location>
        <position position="242"/>
    </location>
    <ligand>
        <name>ATP</name>
        <dbReference type="ChEBI" id="CHEBI:30616"/>
    </ligand>
</feature>
<dbReference type="GO" id="GO:0005524">
    <property type="term" value="F:ATP binding"/>
    <property type="evidence" value="ECO:0007669"/>
    <property type="project" value="UniProtKB-UniRule"/>
</dbReference>
<dbReference type="InterPro" id="IPR017441">
    <property type="entry name" value="Protein_kinase_ATP_BS"/>
</dbReference>
<dbReference type="Gene3D" id="1.10.510.10">
    <property type="entry name" value="Transferase(Phosphotransferase) domain 1"/>
    <property type="match status" value="1"/>
</dbReference>
<dbReference type="Gene3D" id="3.30.10.30">
    <property type="entry name" value="DYRK"/>
    <property type="match status" value="1"/>
</dbReference>
<dbReference type="GO" id="GO:0005737">
    <property type="term" value="C:cytoplasm"/>
    <property type="evidence" value="ECO:0007669"/>
    <property type="project" value="TreeGrafter"/>
</dbReference>
<evidence type="ECO:0000313" key="14">
    <source>
        <dbReference type="EMBL" id="CAG9334134.1"/>
    </source>
</evidence>
<organism evidence="14 15">
    <name type="scientific">Blepharisma stoltei</name>
    <dbReference type="NCBI Taxonomy" id="1481888"/>
    <lineage>
        <taxon>Eukaryota</taxon>
        <taxon>Sar</taxon>
        <taxon>Alveolata</taxon>
        <taxon>Ciliophora</taxon>
        <taxon>Postciliodesmatophora</taxon>
        <taxon>Heterotrichea</taxon>
        <taxon>Heterotrichida</taxon>
        <taxon>Blepharismidae</taxon>
        <taxon>Blepharisma</taxon>
    </lineage>
</organism>
<dbReference type="InterPro" id="IPR000719">
    <property type="entry name" value="Prot_kinase_dom"/>
</dbReference>
<gene>
    <name evidence="14" type="ORF">BSTOLATCC_MIC59927</name>
</gene>
<dbReference type="PANTHER" id="PTHR24058:SF22">
    <property type="entry name" value="DUAL SPECIFICITY TYROSINE-PHOSPHORYLATION-REGULATED KINASE 4"/>
    <property type="match status" value="1"/>
</dbReference>
<evidence type="ECO:0000256" key="5">
    <source>
        <dbReference type="ARBA" id="ARBA00022741"/>
    </source>
</evidence>
<dbReference type="GO" id="GO:0004712">
    <property type="term" value="F:protein serine/threonine/tyrosine kinase activity"/>
    <property type="evidence" value="ECO:0007669"/>
    <property type="project" value="UniProtKB-EC"/>
</dbReference>
<dbReference type="CDD" id="cd14210">
    <property type="entry name" value="PKc_DYRK"/>
    <property type="match status" value="1"/>
</dbReference>
<feature type="domain" description="Protein kinase" evidence="13">
    <location>
        <begin position="213"/>
        <end position="509"/>
    </location>
</feature>
<dbReference type="PROSITE" id="PS50011">
    <property type="entry name" value="PROTEIN_KINASE_DOM"/>
    <property type="match status" value="1"/>
</dbReference>
<dbReference type="InterPro" id="IPR050494">
    <property type="entry name" value="Ser_Thr_dual-spec_kinase"/>
</dbReference>
<reference evidence="14" key="1">
    <citation type="submission" date="2021-09" db="EMBL/GenBank/DDBJ databases">
        <authorList>
            <consortium name="AG Swart"/>
            <person name="Singh M."/>
            <person name="Singh A."/>
            <person name="Seah K."/>
            <person name="Emmerich C."/>
        </authorList>
    </citation>
    <scope>NUCLEOTIDE SEQUENCE</scope>
    <source>
        <strain evidence="14">ATCC30299</strain>
    </source>
</reference>
<evidence type="ECO:0000256" key="4">
    <source>
        <dbReference type="ARBA" id="ARBA00022679"/>
    </source>
</evidence>
<keyword evidence="4" id="KW-0808">Transferase</keyword>
<evidence type="ECO:0000256" key="12">
    <source>
        <dbReference type="SAM" id="MobiDB-lite"/>
    </source>
</evidence>
<feature type="region of interest" description="Disordered" evidence="12">
    <location>
        <begin position="503"/>
        <end position="526"/>
    </location>
</feature>
<dbReference type="Pfam" id="PF00069">
    <property type="entry name" value="Pkinase"/>
    <property type="match status" value="1"/>
</dbReference>
<dbReference type="PROSITE" id="PS00108">
    <property type="entry name" value="PROTEIN_KINASE_ST"/>
    <property type="match status" value="1"/>
</dbReference>
<comment type="catalytic activity">
    <reaction evidence="9">
        <text>L-threonyl-[protein] + ATP = O-phospho-L-threonyl-[protein] + ADP + H(+)</text>
        <dbReference type="Rhea" id="RHEA:46608"/>
        <dbReference type="Rhea" id="RHEA-COMP:11060"/>
        <dbReference type="Rhea" id="RHEA-COMP:11605"/>
        <dbReference type="ChEBI" id="CHEBI:15378"/>
        <dbReference type="ChEBI" id="CHEBI:30013"/>
        <dbReference type="ChEBI" id="CHEBI:30616"/>
        <dbReference type="ChEBI" id="CHEBI:61977"/>
        <dbReference type="ChEBI" id="CHEBI:456216"/>
        <dbReference type="EC" id="2.7.12.1"/>
    </reaction>
</comment>
<dbReference type="EC" id="2.7.12.1" evidence="2"/>
<proteinExistence type="inferred from homology"/>
<keyword evidence="6" id="KW-0418">Kinase</keyword>
<evidence type="ECO:0000256" key="3">
    <source>
        <dbReference type="ARBA" id="ARBA00022527"/>
    </source>
</evidence>
<comment type="caution">
    <text evidence="14">The sequence shown here is derived from an EMBL/GenBank/DDBJ whole genome shotgun (WGS) entry which is preliminary data.</text>
</comment>
<dbReference type="GO" id="GO:0004674">
    <property type="term" value="F:protein serine/threonine kinase activity"/>
    <property type="evidence" value="ECO:0007669"/>
    <property type="project" value="UniProtKB-KW"/>
</dbReference>
<dbReference type="SMART" id="SM00220">
    <property type="entry name" value="S_TKc"/>
    <property type="match status" value="1"/>
</dbReference>
<protein>
    <recommendedName>
        <fullName evidence="2">dual-specificity kinase</fullName>
        <ecNumber evidence="2">2.7.12.1</ecNumber>
    </recommendedName>
</protein>
<comment type="catalytic activity">
    <reaction evidence="10">
        <text>L-tyrosyl-[protein] + ATP = O-phospho-L-tyrosyl-[protein] + ADP + H(+)</text>
        <dbReference type="Rhea" id="RHEA:10596"/>
        <dbReference type="Rhea" id="RHEA-COMP:10136"/>
        <dbReference type="Rhea" id="RHEA-COMP:20101"/>
        <dbReference type="ChEBI" id="CHEBI:15378"/>
        <dbReference type="ChEBI" id="CHEBI:30616"/>
        <dbReference type="ChEBI" id="CHEBI:46858"/>
        <dbReference type="ChEBI" id="CHEBI:61978"/>
        <dbReference type="ChEBI" id="CHEBI:456216"/>
        <dbReference type="EC" id="2.7.12.1"/>
    </reaction>
</comment>
<feature type="region of interest" description="Disordered" evidence="12">
    <location>
        <begin position="56"/>
        <end position="88"/>
    </location>
</feature>
<feature type="compositionally biased region" description="Low complexity" evidence="12">
    <location>
        <begin position="75"/>
        <end position="88"/>
    </location>
</feature>
<dbReference type="GO" id="GO:0005856">
    <property type="term" value="C:cytoskeleton"/>
    <property type="evidence" value="ECO:0007669"/>
    <property type="project" value="TreeGrafter"/>
</dbReference>
<evidence type="ECO:0000256" key="10">
    <source>
        <dbReference type="ARBA" id="ARBA00051680"/>
    </source>
</evidence>
<keyword evidence="15" id="KW-1185">Reference proteome</keyword>
<comment type="similarity">
    <text evidence="1">Belongs to the protein kinase superfamily. CMGC Ser/Thr protein kinase family. MNB/DYRK subfamily.</text>
</comment>
<name>A0AAU9K867_9CILI</name>
<evidence type="ECO:0000256" key="6">
    <source>
        <dbReference type="ARBA" id="ARBA00022777"/>
    </source>
</evidence>
<dbReference type="Proteomes" id="UP001162131">
    <property type="component" value="Unassembled WGS sequence"/>
</dbReference>
<dbReference type="InterPro" id="IPR042521">
    <property type="entry name" value="DYRK"/>
</dbReference>
<dbReference type="PANTHER" id="PTHR24058">
    <property type="entry name" value="DUAL SPECIFICITY PROTEIN KINASE"/>
    <property type="match status" value="1"/>
</dbReference>
<dbReference type="Gene3D" id="3.30.200.20">
    <property type="entry name" value="Phosphorylase Kinase, domain 1"/>
    <property type="match status" value="1"/>
</dbReference>
<comment type="catalytic activity">
    <reaction evidence="8">
        <text>L-seryl-[protein] + ATP = O-phospho-L-seryl-[protein] + ADP + H(+)</text>
        <dbReference type="Rhea" id="RHEA:17989"/>
        <dbReference type="Rhea" id="RHEA-COMP:9863"/>
        <dbReference type="Rhea" id="RHEA-COMP:11604"/>
        <dbReference type="ChEBI" id="CHEBI:15378"/>
        <dbReference type="ChEBI" id="CHEBI:29999"/>
        <dbReference type="ChEBI" id="CHEBI:30616"/>
        <dbReference type="ChEBI" id="CHEBI:83421"/>
        <dbReference type="ChEBI" id="CHEBI:456216"/>
        <dbReference type="EC" id="2.7.12.1"/>
    </reaction>
</comment>
<evidence type="ECO:0000259" key="13">
    <source>
        <dbReference type="PROSITE" id="PS50011"/>
    </source>
</evidence>
<keyword evidence="3" id="KW-0723">Serine/threonine-protein kinase</keyword>
<evidence type="ECO:0000256" key="9">
    <source>
        <dbReference type="ARBA" id="ARBA00049308"/>
    </source>
</evidence>
<evidence type="ECO:0000256" key="1">
    <source>
        <dbReference type="ARBA" id="ARBA00008867"/>
    </source>
</evidence>
<evidence type="ECO:0000256" key="2">
    <source>
        <dbReference type="ARBA" id="ARBA00013203"/>
    </source>
</evidence>
<evidence type="ECO:0000313" key="15">
    <source>
        <dbReference type="Proteomes" id="UP001162131"/>
    </source>
</evidence>
<dbReference type="AlphaFoldDB" id="A0AAU9K867"/>